<name>A0A6H9YVE5_9ACTN</name>
<dbReference type="AlphaFoldDB" id="A0A6H9YVE5"/>
<sequence>MSVTLNPQVLGQAENAHRALLEHILTRTGVAIGYAEWITVKVTAVSAPAARDEIAARVSSALKVGTAATLATIATLTDAGLLTSHDELVLTPAGRELHDKVSAAIAETLSDVYGEVSTEDLATAGRVLTTITARVNAALAA</sequence>
<organism evidence="1 2">
    <name type="scientific">Actinomadura rudentiformis</name>
    <dbReference type="NCBI Taxonomy" id="359158"/>
    <lineage>
        <taxon>Bacteria</taxon>
        <taxon>Bacillati</taxon>
        <taxon>Actinomycetota</taxon>
        <taxon>Actinomycetes</taxon>
        <taxon>Streptosporangiales</taxon>
        <taxon>Thermomonosporaceae</taxon>
        <taxon>Actinomadura</taxon>
    </lineage>
</organism>
<comment type="caution">
    <text evidence="1">The sequence shown here is derived from an EMBL/GenBank/DDBJ whole genome shotgun (WGS) entry which is preliminary data.</text>
</comment>
<gene>
    <name evidence="1" type="ORF">F8566_17800</name>
</gene>
<dbReference type="EMBL" id="WBMT01000008">
    <property type="protein sequence ID" value="KAB2347759.1"/>
    <property type="molecule type" value="Genomic_DNA"/>
</dbReference>
<dbReference type="OrthoDB" id="4550567at2"/>
<proteinExistence type="predicted"/>
<evidence type="ECO:0000313" key="1">
    <source>
        <dbReference type="EMBL" id="KAB2347759.1"/>
    </source>
</evidence>
<reference evidence="1 2" key="1">
    <citation type="submission" date="2019-09" db="EMBL/GenBank/DDBJ databases">
        <title>Actinomadura physcomitrii sp. nov., a novel actinomycete isolated from moss [Physcomitrium sphaericum (Ludw) Fuernr].</title>
        <authorList>
            <person name="Zhuang X."/>
            <person name="Liu C."/>
        </authorList>
    </citation>
    <scope>NUCLEOTIDE SEQUENCE [LARGE SCALE GENOMIC DNA]</scope>
    <source>
        <strain evidence="1 2">HMC1</strain>
    </source>
</reference>
<dbReference type="RefSeq" id="WP_151561382.1">
    <property type="nucleotide sequence ID" value="NZ_WBMT01000008.1"/>
</dbReference>
<dbReference type="Gene3D" id="1.10.10.10">
    <property type="entry name" value="Winged helix-like DNA-binding domain superfamily/Winged helix DNA-binding domain"/>
    <property type="match status" value="1"/>
</dbReference>
<dbReference type="Proteomes" id="UP000468735">
    <property type="component" value="Unassembled WGS sequence"/>
</dbReference>
<accession>A0A6H9YVE5</accession>
<dbReference type="InterPro" id="IPR036388">
    <property type="entry name" value="WH-like_DNA-bd_sf"/>
</dbReference>
<dbReference type="InterPro" id="IPR036390">
    <property type="entry name" value="WH_DNA-bd_sf"/>
</dbReference>
<evidence type="ECO:0008006" key="3">
    <source>
        <dbReference type="Google" id="ProtNLM"/>
    </source>
</evidence>
<evidence type="ECO:0000313" key="2">
    <source>
        <dbReference type="Proteomes" id="UP000468735"/>
    </source>
</evidence>
<keyword evidence="2" id="KW-1185">Reference proteome</keyword>
<dbReference type="SUPFAM" id="SSF46785">
    <property type="entry name" value="Winged helix' DNA-binding domain"/>
    <property type="match status" value="1"/>
</dbReference>
<protein>
    <recommendedName>
        <fullName evidence="3">Winged helix DNA-binding protein</fullName>
    </recommendedName>
</protein>